<keyword evidence="4" id="KW-0228">DNA excision</keyword>
<protein>
    <recommendedName>
        <fullName evidence="10">Excinuclease cho</fullName>
        <ecNumber evidence="1">2.7.7.7</ecNumber>
    </recommendedName>
    <alternativeName>
        <fullName evidence="12">Endonuclease cho</fullName>
    </alternativeName>
    <alternativeName>
        <fullName evidence="11">UvrC homolog protein</fullName>
    </alternativeName>
</protein>
<keyword evidence="16" id="KW-1185">Reference proteome</keyword>
<proteinExistence type="predicted"/>
<evidence type="ECO:0000256" key="7">
    <source>
        <dbReference type="ARBA" id="ARBA00022881"/>
    </source>
</evidence>
<dbReference type="InterPro" id="IPR012337">
    <property type="entry name" value="RNaseH-like_sf"/>
</dbReference>
<dbReference type="InterPro" id="IPR013520">
    <property type="entry name" value="Ribonucl_H"/>
</dbReference>
<comment type="caution">
    <text evidence="15">The sequence shown here is derived from an EMBL/GenBank/DDBJ whole genome shotgun (WGS) entry which is preliminary data.</text>
</comment>
<keyword evidence="3" id="KW-0227">DNA damage</keyword>
<evidence type="ECO:0000256" key="2">
    <source>
        <dbReference type="ARBA" id="ARBA00022722"/>
    </source>
</evidence>
<dbReference type="Pfam" id="PF00929">
    <property type="entry name" value="RNase_T"/>
    <property type="match status" value="1"/>
</dbReference>
<evidence type="ECO:0000256" key="13">
    <source>
        <dbReference type="ARBA" id="ARBA00049244"/>
    </source>
</evidence>
<evidence type="ECO:0000313" key="16">
    <source>
        <dbReference type="Proteomes" id="UP000641152"/>
    </source>
</evidence>
<evidence type="ECO:0000256" key="5">
    <source>
        <dbReference type="ARBA" id="ARBA00022801"/>
    </source>
</evidence>
<keyword evidence="9" id="KW-0742">SOS response</keyword>
<evidence type="ECO:0000256" key="9">
    <source>
        <dbReference type="ARBA" id="ARBA00023236"/>
    </source>
</evidence>
<organism evidence="15 16">
    <name type="scientific">Methylomonas fluvii</name>
    <dbReference type="NCBI Taxonomy" id="1854564"/>
    <lineage>
        <taxon>Bacteria</taxon>
        <taxon>Pseudomonadati</taxon>
        <taxon>Pseudomonadota</taxon>
        <taxon>Gammaproteobacteria</taxon>
        <taxon>Methylococcales</taxon>
        <taxon>Methylococcaceae</taxon>
        <taxon>Methylomonas</taxon>
    </lineage>
</organism>
<dbReference type="SUPFAM" id="SSF82771">
    <property type="entry name" value="GIY-YIG endonuclease"/>
    <property type="match status" value="1"/>
</dbReference>
<dbReference type="SMART" id="SM00479">
    <property type="entry name" value="EXOIII"/>
    <property type="match status" value="1"/>
</dbReference>
<keyword evidence="6" id="KW-0269">Exonuclease</keyword>
<dbReference type="PANTHER" id="PTHR30562:SF10">
    <property type="entry name" value="EXCINUCLEASE CHO"/>
    <property type="match status" value="1"/>
</dbReference>
<dbReference type="InterPro" id="IPR050066">
    <property type="entry name" value="UvrABC_protein_C"/>
</dbReference>
<dbReference type="EMBL" id="JACXST010000001">
    <property type="protein sequence ID" value="MBD9358992.1"/>
    <property type="molecule type" value="Genomic_DNA"/>
</dbReference>
<evidence type="ECO:0000256" key="1">
    <source>
        <dbReference type="ARBA" id="ARBA00012417"/>
    </source>
</evidence>
<keyword evidence="7" id="KW-0267">Excision nuclease</keyword>
<evidence type="ECO:0000256" key="10">
    <source>
        <dbReference type="ARBA" id="ARBA00040756"/>
    </source>
</evidence>
<dbReference type="PROSITE" id="PS50164">
    <property type="entry name" value="GIY_YIG"/>
    <property type="match status" value="1"/>
</dbReference>
<dbReference type="SMART" id="SM00465">
    <property type="entry name" value="GIYc"/>
    <property type="match status" value="1"/>
</dbReference>
<evidence type="ECO:0000256" key="8">
    <source>
        <dbReference type="ARBA" id="ARBA00023204"/>
    </source>
</evidence>
<keyword evidence="8" id="KW-0234">DNA repair</keyword>
<evidence type="ECO:0000256" key="12">
    <source>
        <dbReference type="ARBA" id="ARBA00042732"/>
    </source>
</evidence>
<dbReference type="InterPro" id="IPR035901">
    <property type="entry name" value="GIY-YIG_endonuc_sf"/>
</dbReference>
<dbReference type="NCBIfam" id="TIGR00573">
    <property type="entry name" value="dnaq"/>
    <property type="match status" value="1"/>
</dbReference>
<dbReference type="EC" id="2.7.7.7" evidence="1"/>
<dbReference type="InterPro" id="IPR000305">
    <property type="entry name" value="GIY-YIG_endonuc"/>
</dbReference>
<dbReference type="Gene3D" id="3.40.1440.10">
    <property type="entry name" value="GIY-YIG endonuclease"/>
    <property type="match status" value="1"/>
</dbReference>
<dbReference type="InterPro" id="IPR006054">
    <property type="entry name" value="DnaQ"/>
</dbReference>
<accession>A0ABR9D7A1</accession>
<comment type="catalytic activity">
    <reaction evidence="13">
        <text>DNA(n) + a 2'-deoxyribonucleoside 5'-triphosphate = DNA(n+1) + diphosphate</text>
        <dbReference type="Rhea" id="RHEA:22508"/>
        <dbReference type="Rhea" id="RHEA-COMP:17339"/>
        <dbReference type="Rhea" id="RHEA-COMP:17340"/>
        <dbReference type="ChEBI" id="CHEBI:33019"/>
        <dbReference type="ChEBI" id="CHEBI:61560"/>
        <dbReference type="ChEBI" id="CHEBI:173112"/>
        <dbReference type="EC" id="2.7.7.7"/>
    </reaction>
</comment>
<dbReference type="CDD" id="cd10434">
    <property type="entry name" value="GIY-YIG_UvrC_Cho"/>
    <property type="match status" value="1"/>
</dbReference>
<dbReference type="SUPFAM" id="SSF53098">
    <property type="entry name" value="Ribonuclease H-like"/>
    <property type="match status" value="1"/>
</dbReference>
<reference evidence="15 16" key="1">
    <citation type="submission" date="2020-09" db="EMBL/GenBank/DDBJ databases">
        <title>Methylomonas albis sp. nov. and Methylomonas fluvii sp. nov.: Two cold-adapted methanotrophs from the River Elbe and an amended description of Methylovulum psychrotolerans strain Eb1.</title>
        <authorList>
            <person name="Bussmann I.K."/>
            <person name="Klings K.-W."/>
            <person name="Warnstedt J."/>
            <person name="Hoppert M."/>
            <person name="Saborowski A."/>
            <person name="Horn F."/>
            <person name="Liebner S."/>
        </authorList>
    </citation>
    <scope>NUCLEOTIDE SEQUENCE [LARGE SCALE GENOMIC DNA]</scope>
    <source>
        <strain evidence="15 16">EbB</strain>
    </source>
</reference>
<evidence type="ECO:0000259" key="14">
    <source>
        <dbReference type="PROSITE" id="PS50164"/>
    </source>
</evidence>
<dbReference type="InterPro" id="IPR036397">
    <property type="entry name" value="RNaseH_sf"/>
</dbReference>
<name>A0ABR9D7A1_9GAMM</name>
<feature type="domain" description="GIY-YIG" evidence="14">
    <location>
        <begin position="197"/>
        <end position="275"/>
    </location>
</feature>
<keyword evidence="5" id="KW-0378">Hydrolase</keyword>
<evidence type="ECO:0000256" key="6">
    <source>
        <dbReference type="ARBA" id="ARBA00022839"/>
    </source>
</evidence>
<dbReference type="RefSeq" id="WP_192391939.1">
    <property type="nucleotide sequence ID" value="NZ_CAJHIU010000001.1"/>
</dbReference>
<dbReference type="InterPro" id="IPR047296">
    <property type="entry name" value="GIY-YIG_UvrC_Cho"/>
</dbReference>
<gene>
    <name evidence="15" type="ORF">EBB_00185</name>
</gene>
<evidence type="ECO:0000256" key="4">
    <source>
        <dbReference type="ARBA" id="ARBA00022769"/>
    </source>
</evidence>
<evidence type="ECO:0000256" key="3">
    <source>
        <dbReference type="ARBA" id="ARBA00022763"/>
    </source>
</evidence>
<dbReference type="Gene3D" id="3.30.420.10">
    <property type="entry name" value="Ribonuclease H-like superfamily/Ribonuclease H"/>
    <property type="match status" value="1"/>
</dbReference>
<dbReference type="PANTHER" id="PTHR30562">
    <property type="entry name" value="UVRC/OXIDOREDUCTASE"/>
    <property type="match status" value="1"/>
</dbReference>
<sequence>MQPLAFVDLETTGGSATKDRITEIGIVLVDDDGVREWSQLVYPQMRIPLFIEQMTGISNAMVEKAPTFEQVAKDVDALLQGRLFIAHNARFDYGFLKNEFKRVGLMFKPQVLCTVKLSRALYPQYHRHNLDSLIERHQLTAKERHRALADAQLIHQFWQHANQQFYADTIESTVKNLVQRSSLPSQLDPNLVHELPEGPGVYLFYGENDLPLYIGKSVNIRQRVLSHFAADHRHAKEMSLSQQTKRIDWIETGGELGALLTEANLIKQMTPVHNQRLRRKNSLCAWQLEQKQDQLLPRLTWANDLDFGSQDNLYGLYGNKRDAEKALRSLAEQHQLCLGVLGLEKVGNGKPCFAHQLKRCRGACVGKESGLEHATRLLTAMSKLKLSSWPYPGAIGIREEDDLHVIDHWCYLGTAHSDEDIQELLEQGRPAFDRDTYMTLVKALKKTQVVHLRSKPPRESIRRRHSDA</sequence>
<dbReference type="Proteomes" id="UP000641152">
    <property type="component" value="Unassembled WGS sequence"/>
</dbReference>
<evidence type="ECO:0000313" key="15">
    <source>
        <dbReference type="EMBL" id="MBD9358992.1"/>
    </source>
</evidence>
<dbReference type="CDD" id="cd06127">
    <property type="entry name" value="DEDDh"/>
    <property type="match status" value="1"/>
</dbReference>
<keyword evidence="2" id="KW-0540">Nuclease</keyword>
<evidence type="ECO:0000256" key="11">
    <source>
        <dbReference type="ARBA" id="ARBA00042138"/>
    </source>
</evidence>